<feature type="domain" description="ATPase AAA-type core" evidence="1">
    <location>
        <begin position="394"/>
        <end position="468"/>
    </location>
</feature>
<evidence type="ECO:0000259" key="1">
    <source>
        <dbReference type="Pfam" id="PF13304"/>
    </source>
</evidence>
<accession>A0A5S9PCE5</accession>
<dbReference type="SUPFAM" id="SSF52540">
    <property type="entry name" value="P-loop containing nucleoside triphosphate hydrolases"/>
    <property type="match status" value="1"/>
</dbReference>
<dbReference type="AlphaFoldDB" id="A0A5S9PCE5"/>
<name>A0A5S9PCE5_9GAMM</name>
<evidence type="ECO:0000313" key="3">
    <source>
        <dbReference type="Proteomes" id="UP000434580"/>
    </source>
</evidence>
<dbReference type="GO" id="GO:0005524">
    <property type="term" value="F:ATP binding"/>
    <property type="evidence" value="ECO:0007669"/>
    <property type="project" value="InterPro"/>
</dbReference>
<evidence type="ECO:0000313" key="2">
    <source>
        <dbReference type="EMBL" id="CAA0101539.1"/>
    </source>
</evidence>
<dbReference type="InterPro" id="IPR027417">
    <property type="entry name" value="P-loop_NTPase"/>
</dbReference>
<proteinExistence type="predicted"/>
<dbReference type="PANTHER" id="PTHR43581">
    <property type="entry name" value="ATP/GTP PHOSPHATASE"/>
    <property type="match status" value="1"/>
</dbReference>
<protein>
    <recommendedName>
        <fullName evidence="1">ATPase AAA-type core domain-containing protein</fullName>
    </recommendedName>
</protein>
<dbReference type="Proteomes" id="UP000434580">
    <property type="component" value="Unassembled WGS sequence"/>
</dbReference>
<dbReference type="InterPro" id="IPR051396">
    <property type="entry name" value="Bact_Antivir_Def_Nuclease"/>
</dbReference>
<reference evidence="2 3" key="1">
    <citation type="submission" date="2019-11" db="EMBL/GenBank/DDBJ databases">
        <authorList>
            <person name="Holert J."/>
        </authorList>
    </citation>
    <scope>NUCLEOTIDE SEQUENCE [LARGE SCALE GENOMIC DNA]</scope>
    <source>
        <strain evidence="2">BC5_2</strain>
    </source>
</reference>
<dbReference type="EMBL" id="CACSII010000009">
    <property type="protein sequence ID" value="CAA0101539.1"/>
    <property type="molecule type" value="Genomic_DNA"/>
</dbReference>
<dbReference type="GO" id="GO:0016887">
    <property type="term" value="F:ATP hydrolysis activity"/>
    <property type="evidence" value="ECO:0007669"/>
    <property type="project" value="InterPro"/>
</dbReference>
<dbReference type="Pfam" id="PF13304">
    <property type="entry name" value="AAA_21"/>
    <property type="match status" value="1"/>
</dbReference>
<sequence length="571" mass="65633">MRLKRLEIIGEYKAIQGTEDTPFVYDFNNTPTTYSPLCLVGLNGSGKSNFIELIADIFGYADRYFNEQYDCKMDLGYRFKIEYEINHHGECYRVRLIGQPYGLSMYLNGGDACSIESDHHQFLPTRVVAYSSGSNQGLSSVFAKSQFQYYEVIRKQAAFYRGFQRRYDAVSGLEDGSEQELIDYKRRRYQANSDLFEIPRDMNVRDYFNQLDLGEPLKYRDTALPIGLFTDHTFSQLVFIFLLVTRNPDFQHFISEEIKIDSLSSFELDLRLSAFRDFEVVKDIANRLIKLSAGSQGLPTMTCPQTFNERTLSGVLPFTFNDAFLESFESLYLDETVFLKHLITLTQLVAKKWSGDEKRSLRTSQYTRNVPNLSGGLAPIRIINTKITLSQPDTETLYDRLSDGEHQLMQVIGSLIMFADEQALFILDEPESHFNPEWRMEFIELISRYVDASNLDILISTHSPFVLSACKAERVLNFSKDESGHVEISGVESETYGASFDTLLTTVFDLDVLISKKPLAEIQHILSQHEGDLISMEDTLRNLEQYGDSFELNLRRNRLRRQLDNHEGSAE</sequence>
<dbReference type="PANTHER" id="PTHR43581:SF2">
    <property type="entry name" value="EXCINUCLEASE ATPASE SUBUNIT"/>
    <property type="match status" value="1"/>
</dbReference>
<gene>
    <name evidence="2" type="ORF">DPBNPPHM_03918</name>
</gene>
<organism evidence="2 3">
    <name type="scientific">BD1-7 clade bacterium</name>
    <dbReference type="NCBI Taxonomy" id="2029982"/>
    <lineage>
        <taxon>Bacteria</taxon>
        <taxon>Pseudomonadati</taxon>
        <taxon>Pseudomonadota</taxon>
        <taxon>Gammaproteobacteria</taxon>
        <taxon>Cellvibrionales</taxon>
        <taxon>Spongiibacteraceae</taxon>
        <taxon>BD1-7 clade</taxon>
    </lineage>
</organism>
<dbReference type="Gene3D" id="3.40.50.300">
    <property type="entry name" value="P-loop containing nucleotide triphosphate hydrolases"/>
    <property type="match status" value="2"/>
</dbReference>
<dbReference type="OrthoDB" id="9815944at2"/>
<dbReference type="InterPro" id="IPR003959">
    <property type="entry name" value="ATPase_AAA_core"/>
</dbReference>